<sequence>MTKKILVGVDLSKMSESLITYSHNIAHRLNDEIIYLHVLPRLSSVWRGYEPWIPPQIGDEVKQIAHKKISYWIQKAEAQFKDTPSHEHAILIEEGSPGEVIISKAREMGVSLIIVGYKGHSTMEHILVGSTTTAIARHAPCSVLIYRPGFEVI</sequence>
<dbReference type="PANTHER" id="PTHR46268">
    <property type="entry name" value="STRESS RESPONSE PROTEIN NHAX"/>
    <property type="match status" value="1"/>
</dbReference>
<evidence type="ECO:0000313" key="4">
    <source>
        <dbReference type="Proteomes" id="UP000005273"/>
    </source>
</evidence>
<name>A0A0T5X994_9BACT</name>
<dbReference type="InterPro" id="IPR006016">
    <property type="entry name" value="UspA"/>
</dbReference>
<dbReference type="RefSeq" id="WP_009200259.1">
    <property type="nucleotide sequence ID" value="NZ_ACJX03000001.1"/>
</dbReference>
<evidence type="ECO:0000256" key="1">
    <source>
        <dbReference type="ARBA" id="ARBA00008791"/>
    </source>
</evidence>
<protein>
    <submittedName>
        <fullName evidence="3">Universal stress family protein</fullName>
    </submittedName>
</protein>
<dbReference type="STRING" id="592015.HMPREF1705_04121"/>
<accession>A0A0T5X994</accession>
<keyword evidence="4" id="KW-1185">Reference proteome</keyword>
<evidence type="ECO:0000259" key="2">
    <source>
        <dbReference type="Pfam" id="PF00582"/>
    </source>
</evidence>
<organism evidence="3 4">
    <name type="scientific">Acetomicrobium hydrogeniformans ATCC BAA-1850</name>
    <dbReference type="NCBI Taxonomy" id="592015"/>
    <lineage>
        <taxon>Bacteria</taxon>
        <taxon>Thermotogati</taxon>
        <taxon>Synergistota</taxon>
        <taxon>Synergistia</taxon>
        <taxon>Synergistales</taxon>
        <taxon>Acetomicrobiaceae</taxon>
        <taxon>Acetomicrobium</taxon>
    </lineage>
</organism>
<evidence type="ECO:0000313" key="3">
    <source>
        <dbReference type="EMBL" id="KRT34870.1"/>
    </source>
</evidence>
<proteinExistence type="inferred from homology"/>
<dbReference type="PANTHER" id="PTHR46268:SF6">
    <property type="entry name" value="UNIVERSAL STRESS PROTEIN UP12"/>
    <property type="match status" value="1"/>
</dbReference>
<dbReference type="SUPFAM" id="SSF52402">
    <property type="entry name" value="Adenine nucleotide alpha hydrolases-like"/>
    <property type="match status" value="1"/>
</dbReference>
<dbReference type="Gene3D" id="3.40.50.620">
    <property type="entry name" value="HUPs"/>
    <property type="match status" value="1"/>
</dbReference>
<dbReference type="AlphaFoldDB" id="A0A0T5X994"/>
<dbReference type="OrthoDB" id="9789668at2"/>
<dbReference type="InterPro" id="IPR014729">
    <property type="entry name" value="Rossmann-like_a/b/a_fold"/>
</dbReference>
<gene>
    <name evidence="3" type="ORF">HMPREF1705_04121</name>
</gene>
<dbReference type="CDD" id="cd00293">
    <property type="entry name" value="USP-like"/>
    <property type="match status" value="1"/>
</dbReference>
<dbReference type="Proteomes" id="UP000005273">
    <property type="component" value="Unassembled WGS sequence"/>
</dbReference>
<dbReference type="Pfam" id="PF00582">
    <property type="entry name" value="Usp"/>
    <property type="match status" value="1"/>
</dbReference>
<dbReference type="PRINTS" id="PR01438">
    <property type="entry name" value="UNVRSLSTRESS"/>
</dbReference>
<reference evidence="4" key="1">
    <citation type="submission" date="2012-09" db="EMBL/GenBank/DDBJ databases">
        <authorList>
            <person name="Weinstock G."/>
            <person name="Sodergren E."/>
            <person name="Clifton S."/>
            <person name="Fulton L."/>
            <person name="Fulton B."/>
            <person name="Courtney L."/>
            <person name="Fronick C."/>
            <person name="Harrison M."/>
            <person name="Strong C."/>
            <person name="Farmer C."/>
            <person name="Delehaunty K."/>
            <person name="Markovic C."/>
            <person name="Hall O."/>
            <person name="Minx P."/>
            <person name="Tomlinson C."/>
            <person name="Mitreva M."/>
            <person name="Nelson J."/>
            <person name="Hou S."/>
            <person name="Wollam A."/>
            <person name="Pepin K.H."/>
            <person name="Johnson M."/>
            <person name="Bhonagiri V."/>
            <person name="Nash W.E."/>
            <person name="Suruliraj S."/>
            <person name="Warren W."/>
            <person name="Chinwalla A."/>
            <person name="Mardis E.R."/>
            <person name="Wilson R.K."/>
        </authorList>
    </citation>
    <scope>NUCLEOTIDE SEQUENCE [LARGE SCALE GENOMIC DNA]</scope>
    <source>
        <strain evidence="4">OS1</strain>
    </source>
</reference>
<comment type="caution">
    <text evidence="3">The sequence shown here is derived from an EMBL/GenBank/DDBJ whole genome shotgun (WGS) entry which is preliminary data.</text>
</comment>
<dbReference type="eggNOG" id="COG0589">
    <property type="taxonomic scope" value="Bacteria"/>
</dbReference>
<feature type="domain" description="UspA" evidence="2">
    <location>
        <begin position="1"/>
        <end position="147"/>
    </location>
</feature>
<comment type="similarity">
    <text evidence="1">Belongs to the universal stress protein A family.</text>
</comment>
<dbReference type="EMBL" id="ACJX03000001">
    <property type="protein sequence ID" value="KRT34870.1"/>
    <property type="molecule type" value="Genomic_DNA"/>
</dbReference>
<dbReference type="InterPro" id="IPR006015">
    <property type="entry name" value="Universal_stress_UspA"/>
</dbReference>